<keyword evidence="2 5" id="KW-0812">Transmembrane</keyword>
<feature type="transmembrane region" description="Helical" evidence="5">
    <location>
        <begin position="77"/>
        <end position="95"/>
    </location>
</feature>
<organism evidence="7 8">
    <name type="scientific">Microbacterium halimionae</name>
    <dbReference type="NCBI Taxonomy" id="1526413"/>
    <lineage>
        <taxon>Bacteria</taxon>
        <taxon>Bacillati</taxon>
        <taxon>Actinomycetota</taxon>
        <taxon>Actinomycetes</taxon>
        <taxon>Micrococcales</taxon>
        <taxon>Microbacteriaceae</taxon>
        <taxon>Microbacterium</taxon>
    </lineage>
</organism>
<evidence type="ECO:0000313" key="8">
    <source>
        <dbReference type="Proteomes" id="UP000526083"/>
    </source>
</evidence>
<reference evidence="7 8" key="1">
    <citation type="submission" date="2020-07" db="EMBL/GenBank/DDBJ databases">
        <title>Sequencing the genomes of 1000 actinobacteria strains.</title>
        <authorList>
            <person name="Klenk H.-P."/>
        </authorList>
    </citation>
    <scope>NUCLEOTIDE SEQUENCE [LARGE SCALE GENOMIC DNA]</scope>
    <source>
        <strain evidence="7 8">DSM 27576</strain>
    </source>
</reference>
<feature type="domain" description="RDD" evidence="6">
    <location>
        <begin position="36"/>
        <end position="164"/>
    </location>
</feature>
<comment type="subcellular location">
    <subcellularLocation>
        <location evidence="1">Membrane</location>
        <topology evidence="1">Multi-pass membrane protein</topology>
    </subcellularLocation>
</comment>
<dbReference type="Pfam" id="PF06271">
    <property type="entry name" value="RDD"/>
    <property type="match status" value="1"/>
</dbReference>
<dbReference type="Proteomes" id="UP000526083">
    <property type="component" value="Unassembled WGS sequence"/>
</dbReference>
<dbReference type="GO" id="GO:0016020">
    <property type="term" value="C:membrane"/>
    <property type="evidence" value="ECO:0007669"/>
    <property type="project" value="UniProtKB-SubCell"/>
</dbReference>
<feature type="transmembrane region" description="Helical" evidence="5">
    <location>
        <begin position="126"/>
        <end position="151"/>
    </location>
</feature>
<dbReference type="AlphaFoldDB" id="A0A7W3JPI5"/>
<feature type="transmembrane region" description="Helical" evidence="5">
    <location>
        <begin position="42"/>
        <end position="65"/>
    </location>
</feature>
<evidence type="ECO:0000259" key="6">
    <source>
        <dbReference type="Pfam" id="PF06271"/>
    </source>
</evidence>
<evidence type="ECO:0000313" key="7">
    <source>
        <dbReference type="EMBL" id="MBA8816636.1"/>
    </source>
</evidence>
<evidence type="ECO:0000256" key="5">
    <source>
        <dbReference type="SAM" id="Phobius"/>
    </source>
</evidence>
<dbReference type="EMBL" id="JACGWY010000002">
    <property type="protein sequence ID" value="MBA8816636.1"/>
    <property type="molecule type" value="Genomic_DNA"/>
</dbReference>
<sequence>MPVDPASAHVEIIAIDISPDEILTGEAVALDVQPVGFFLRGLGALIDAILGIALVVVMVLVSFWLTSTGALPESAAPILMIASVVVALVVLPTVVETVTRGRSLGKLAVGGRVVRVDGGSVGFRHAFIRALLGVLEIWITLGAIAALVGAFTPRAQRLGDLVAGTYGERTRAAMPPSAELSVPPQLIPWAQTADVTRLPDRLARRCAQFIAGSGTLDPASRVRVASALAEELSTHVSPMPEGDAVSAVYGIVAVRRLRERGAIESQRSRVEMLASGATAPPSGFPSR</sequence>
<keyword evidence="4 5" id="KW-0472">Membrane</keyword>
<dbReference type="PANTHER" id="PTHR38480:SF1">
    <property type="entry name" value="SLR0254 PROTEIN"/>
    <property type="match status" value="1"/>
</dbReference>
<keyword evidence="8" id="KW-1185">Reference proteome</keyword>
<gene>
    <name evidence="7" type="ORF">FHX48_001709</name>
</gene>
<dbReference type="PANTHER" id="PTHR38480">
    <property type="entry name" value="SLR0254 PROTEIN"/>
    <property type="match status" value="1"/>
</dbReference>
<keyword evidence="3 5" id="KW-1133">Transmembrane helix</keyword>
<evidence type="ECO:0000256" key="4">
    <source>
        <dbReference type="ARBA" id="ARBA00023136"/>
    </source>
</evidence>
<accession>A0A7W3JPI5</accession>
<evidence type="ECO:0000256" key="1">
    <source>
        <dbReference type="ARBA" id="ARBA00004141"/>
    </source>
</evidence>
<dbReference type="RefSeq" id="WP_167047031.1">
    <property type="nucleotide sequence ID" value="NZ_JAAOZB010000001.1"/>
</dbReference>
<evidence type="ECO:0000256" key="2">
    <source>
        <dbReference type="ARBA" id="ARBA00022692"/>
    </source>
</evidence>
<dbReference type="InterPro" id="IPR010432">
    <property type="entry name" value="RDD"/>
</dbReference>
<proteinExistence type="predicted"/>
<name>A0A7W3JPI5_9MICO</name>
<evidence type="ECO:0000256" key="3">
    <source>
        <dbReference type="ARBA" id="ARBA00022989"/>
    </source>
</evidence>
<comment type="caution">
    <text evidence="7">The sequence shown here is derived from an EMBL/GenBank/DDBJ whole genome shotgun (WGS) entry which is preliminary data.</text>
</comment>
<protein>
    <submittedName>
        <fullName evidence="7">Putative RDD family membrane protein YckC</fullName>
    </submittedName>
</protein>